<dbReference type="OrthoDB" id="9763297at2"/>
<sequence>MKLKQIFSRDMIILVLGQVISLFGNAIVRFALPLYLLRETNSPSLFGVVTACSFLPMVVFSFLGGGIADRVNKRNIMVALDFATSLLMVGLALALEVLPLVPLLIGVLMLLYGISGAYQPSVQASLPLLVPEEGLVQANALVNMVSTLAGLLGPVVGGVLFGAFGVYPIVLVSALCFFASAVMECFLRIPHNGRPRTDSLLRTVKGDLAESWRFMGREKPNFLRVTLLLALFNLVLSAAIIVGIPIMVVQLLHGSDTQLGLTQGALGLGGLMGGLLASGLGARLRLHHSPLLLLLASGGVVLMGVALLPLVSPIVGYGLITVLSFLVMGVSTLFTVTILAAMQGQTPPDLLGKVMATVLATANCAQPLGQAVYGLLFEGLADHAWAVMLGAGLLAACLALRARPVFWALEKETDRSAGDATVR</sequence>
<protein>
    <submittedName>
        <fullName evidence="9">MFS transporter</fullName>
    </submittedName>
</protein>
<accession>A0A3E2B229</accession>
<name>A0A3E2B229_9FIRM</name>
<keyword evidence="2" id="KW-0813">Transport</keyword>
<dbReference type="InterPro" id="IPR036259">
    <property type="entry name" value="MFS_trans_sf"/>
</dbReference>
<evidence type="ECO:0000256" key="3">
    <source>
        <dbReference type="ARBA" id="ARBA00022475"/>
    </source>
</evidence>
<dbReference type="PROSITE" id="PS50850">
    <property type="entry name" value="MFS"/>
    <property type="match status" value="1"/>
</dbReference>
<evidence type="ECO:0000259" key="8">
    <source>
        <dbReference type="PROSITE" id="PS50850"/>
    </source>
</evidence>
<dbReference type="AlphaFoldDB" id="A0A3E2B229"/>
<comment type="caution">
    <text evidence="9">The sequence shown here is derived from an EMBL/GenBank/DDBJ whole genome shotgun (WGS) entry which is preliminary data.</text>
</comment>
<dbReference type="CDD" id="cd06173">
    <property type="entry name" value="MFS_MefA_like"/>
    <property type="match status" value="1"/>
</dbReference>
<proteinExistence type="predicted"/>
<evidence type="ECO:0000313" key="10">
    <source>
        <dbReference type="Proteomes" id="UP000260649"/>
    </source>
</evidence>
<dbReference type="InterPro" id="IPR022324">
    <property type="entry name" value="Bacilysin_exporter_BacE_put"/>
</dbReference>
<dbReference type="PRINTS" id="PR01988">
    <property type="entry name" value="EXPORTERBACE"/>
</dbReference>
<dbReference type="InterPro" id="IPR011701">
    <property type="entry name" value="MFS"/>
</dbReference>
<keyword evidence="10" id="KW-1185">Reference proteome</keyword>
<evidence type="ECO:0000256" key="6">
    <source>
        <dbReference type="ARBA" id="ARBA00023136"/>
    </source>
</evidence>
<keyword evidence="3" id="KW-1003">Cell membrane</keyword>
<evidence type="ECO:0000256" key="1">
    <source>
        <dbReference type="ARBA" id="ARBA00004651"/>
    </source>
</evidence>
<dbReference type="Gene3D" id="1.20.1250.20">
    <property type="entry name" value="MFS general substrate transporter like domains"/>
    <property type="match status" value="1"/>
</dbReference>
<feature type="transmembrane region" description="Helical" evidence="7">
    <location>
        <begin position="222"/>
        <end position="252"/>
    </location>
</feature>
<keyword evidence="5 7" id="KW-1133">Transmembrane helix</keyword>
<evidence type="ECO:0000256" key="2">
    <source>
        <dbReference type="ARBA" id="ARBA00022448"/>
    </source>
</evidence>
<feature type="domain" description="Major facilitator superfamily (MFS) profile" evidence="8">
    <location>
        <begin position="10"/>
        <end position="414"/>
    </location>
</feature>
<evidence type="ECO:0000256" key="4">
    <source>
        <dbReference type="ARBA" id="ARBA00022692"/>
    </source>
</evidence>
<feature type="transmembrane region" description="Helical" evidence="7">
    <location>
        <begin position="44"/>
        <end position="64"/>
    </location>
</feature>
<dbReference type="RefSeq" id="WP_117142522.1">
    <property type="nucleotide sequence ID" value="NZ_CAKXKJ010000008.1"/>
</dbReference>
<dbReference type="Pfam" id="PF07690">
    <property type="entry name" value="MFS_1"/>
    <property type="match status" value="1"/>
</dbReference>
<dbReference type="PANTHER" id="PTHR43266:SF9">
    <property type="entry name" value="PERMEASE, MAJOR FACILITATOR SUPERFAMILY-RELATED"/>
    <property type="match status" value="1"/>
</dbReference>
<dbReference type="InterPro" id="IPR020846">
    <property type="entry name" value="MFS_dom"/>
</dbReference>
<dbReference type="GO" id="GO:0005886">
    <property type="term" value="C:plasma membrane"/>
    <property type="evidence" value="ECO:0007669"/>
    <property type="project" value="UniProtKB-SubCell"/>
</dbReference>
<comment type="subcellular location">
    <subcellularLocation>
        <location evidence="1">Cell membrane</location>
        <topology evidence="1">Multi-pass membrane protein</topology>
    </subcellularLocation>
</comment>
<dbReference type="GeneID" id="97995896"/>
<evidence type="ECO:0000256" key="5">
    <source>
        <dbReference type="ARBA" id="ARBA00022989"/>
    </source>
</evidence>
<reference evidence="9 10" key="1">
    <citation type="submission" date="2018-07" db="EMBL/GenBank/DDBJ databases">
        <title>GABA Modulating Bacteria of the Human Gut Microbiota.</title>
        <authorList>
            <person name="Strandwitz P."/>
            <person name="Kim K.H."/>
            <person name="Terekhova D."/>
            <person name="Liu J.K."/>
            <person name="Sharma A."/>
            <person name="Levering J."/>
            <person name="Mcdonald D."/>
            <person name="Dietrich D."/>
            <person name="Ramadhar T.R."/>
            <person name="Lekbua A."/>
            <person name="Mroue N."/>
            <person name="Liston C."/>
            <person name="Stewart E.J."/>
            <person name="Dubin M.J."/>
            <person name="Zengler K."/>
            <person name="Knight R."/>
            <person name="Gilbert J.A."/>
            <person name="Clardy J."/>
            <person name="Lewis K."/>
        </authorList>
    </citation>
    <scope>NUCLEOTIDE SEQUENCE [LARGE SCALE GENOMIC DNA]</scope>
    <source>
        <strain evidence="9 10">KLE1738</strain>
    </source>
</reference>
<feature type="transmembrane region" description="Helical" evidence="7">
    <location>
        <begin position="264"/>
        <end position="284"/>
    </location>
</feature>
<evidence type="ECO:0000313" key="9">
    <source>
        <dbReference type="EMBL" id="RFT06057.1"/>
    </source>
</evidence>
<gene>
    <name evidence="9" type="ORF">DV520_09150</name>
</gene>
<feature type="transmembrane region" description="Helical" evidence="7">
    <location>
        <begin position="12"/>
        <end position="32"/>
    </location>
</feature>
<evidence type="ECO:0000256" key="7">
    <source>
        <dbReference type="SAM" id="Phobius"/>
    </source>
</evidence>
<feature type="transmembrane region" description="Helical" evidence="7">
    <location>
        <begin position="167"/>
        <end position="187"/>
    </location>
</feature>
<dbReference type="SUPFAM" id="SSF103473">
    <property type="entry name" value="MFS general substrate transporter"/>
    <property type="match status" value="1"/>
</dbReference>
<feature type="transmembrane region" description="Helical" evidence="7">
    <location>
        <begin position="317"/>
        <end position="342"/>
    </location>
</feature>
<feature type="transmembrane region" description="Helical" evidence="7">
    <location>
        <begin position="291"/>
        <end position="311"/>
    </location>
</feature>
<dbReference type="EMBL" id="QQRQ01000017">
    <property type="protein sequence ID" value="RFT06057.1"/>
    <property type="molecule type" value="Genomic_DNA"/>
</dbReference>
<keyword evidence="4 7" id="KW-0812">Transmembrane</keyword>
<keyword evidence="6 7" id="KW-0472">Membrane</keyword>
<organism evidence="9 10">
    <name type="scientific">Evtepia gabavorous</name>
    <dbReference type="NCBI Taxonomy" id="2211183"/>
    <lineage>
        <taxon>Bacteria</taxon>
        <taxon>Bacillati</taxon>
        <taxon>Bacillota</taxon>
        <taxon>Clostridia</taxon>
        <taxon>Eubacteriales</taxon>
        <taxon>Evtepia</taxon>
    </lineage>
</organism>
<dbReference type="PANTHER" id="PTHR43266">
    <property type="entry name" value="MACROLIDE-EFFLUX PROTEIN"/>
    <property type="match status" value="1"/>
</dbReference>
<dbReference type="Proteomes" id="UP000260649">
    <property type="component" value="Unassembled WGS sequence"/>
</dbReference>
<dbReference type="GO" id="GO:0022857">
    <property type="term" value="F:transmembrane transporter activity"/>
    <property type="evidence" value="ECO:0007669"/>
    <property type="project" value="InterPro"/>
</dbReference>